<dbReference type="SUPFAM" id="SSF54106">
    <property type="entry name" value="LysM domain"/>
    <property type="match status" value="1"/>
</dbReference>
<feature type="domain" description="LysM" evidence="4">
    <location>
        <begin position="1"/>
        <end position="48"/>
    </location>
</feature>
<dbReference type="Gene3D" id="3.10.350.10">
    <property type="entry name" value="LysM domain"/>
    <property type="match status" value="2"/>
</dbReference>
<dbReference type="AlphaFoldDB" id="A0A8H3ZQG8"/>
<keyword evidence="6" id="KW-1185">Reference proteome</keyword>
<keyword evidence="1" id="KW-0147">Chitin-binding</keyword>
<dbReference type="PANTHER" id="PTHR34997">
    <property type="entry name" value="AM15"/>
    <property type="match status" value="1"/>
</dbReference>
<keyword evidence="2" id="KW-0843">Virulence</keyword>
<dbReference type="Pfam" id="PF01476">
    <property type="entry name" value="LysM"/>
    <property type="match status" value="2"/>
</dbReference>
<evidence type="ECO:0000256" key="2">
    <source>
        <dbReference type="ARBA" id="ARBA00023026"/>
    </source>
</evidence>
<reference evidence="5 6" key="1">
    <citation type="submission" date="2019-12" db="EMBL/GenBank/DDBJ databases">
        <title>A genome sequence resource for the geographically widespread anthracnose pathogen Colletotrichum asianum.</title>
        <authorList>
            <person name="Meng Y."/>
        </authorList>
    </citation>
    <scope>NUCLEOTIDE SEQUENCE [LARGE SCALE GENOMIC DNA]</scope>
    <source>
        <strain evidence="5 6">ICMP 18580</strain>
    </source>
</reference>
<name>A0A8H3ZQG8_9PEZI</name>
<dbReference type="GO" id="GO:0008061">
    <property type="term" value="F:chitin binding"/>
    <property type="evidence" value="ECO:0007669"/>
    <property type="project" value="UniProtKB-KW"/>
</dbReference>
<organism evidence="5 6">
    <name type="scientific">Colletotrichum asianum</name>
    <dbReference type="NCBI Taxonomy" id="702518"/>
    <lineage>
        <taxon>Eukaryota</taxon>
        <taxon>Fungi</taxon>
        <taxon>Dikarya</taxon>
        <taxon>Ascomycota</taxon>
        <taxon>Pezizomycotina</taxon>
        <taxon>Sordariomycetes</taxon>
        <taxon>Hypocreomycetidae</taxon>
        <taxon>Glomerellales</taxon>
        <taxon>Glomerellaceae</taxon>
        <taxon>Colletotrichum</taxon>
        <taxon>Colletotrichum gloeosporioides species complex</taxon>
    </lineage>
</organism>
<dbReference type="InterPro" id="IPR052210">
    <property type="entry name" value="LysM1-like"/>
</dbReference>
<dbReference type="PROSITE" id="PS51782">
    <property type="entry name" value="LYSM"/>
    <property type="match status" value="2"/>
</dbReference>
<evidence type="ECO:0000313" key="5">
    <source>
        <dbReference type="EMBL" id="KAF0320020.1"/>
    </source>
</evidence>
<evidence type="ECO:0000313" key="6">
    <source>
        <dbReference type="Proteomes" id="UP000434172"/>
    </source>
</evidence>
<evidence type="ECO:0000256" key="3">
    <source>
        <dbReference type="ARBA" id="ARBA00044955"/>
    </source>
</evidence>
<accession>A0A8H3ZQG8</accession>
<dbReference type="PANTHER" id="PTHR34997:SF1">
    <property type="entry name" value="PEPTIDOGLYCAN-BINDING LYSIN DOMAIN"/>
    <property type="match status" value="1"/>
</dbReference>
<comment type="caution">
    <text evidence="5">The sequence shown here is derived from an EMBL/GenBank/DDBJ whole genome shotgun (WGS) entry which is preliminary data.</text>
</comment>
<dbReference type="InterPro" id="IPR018392">
    <property type="entry name" value="LysM"/>
</dbReference>
<sequence>MKEGDTCDSIAAAISNDTNPITAVRLATKNPNVLGACDSLVPNQYVCITRRGGSWIGPPESEIPDDGEEPVRGGREALPVSPFWKTQPRPPANVQEGIAPGCNRYVQANSTVASCWKIANDAGIKLSFFYEWNTMLASGDSCDMIWPGYFYCIGVKSDPPTTTTHSVNALGSGPLNNSKVTCLPLFQPLIMLKTFWDTRIYFLKGMLVWLLINIDHSHSRPSAVTFGLQNHQSVALFQKSTPVDALPASVFQAPSKLAWVAWSTRQI</sequence>
<dbReference type="EMBL" id="WOWK01000088">
    <property type="protein sequence ID" value="KAF0320020.1"/>
    <property type="molecule type" value="Genomic_DNA"/>
</dbReference>
<evidence type="ECO:0000256" key="1">
    <source>
        <dbReference type="ARBA" id="ARBA00022669"/>
    </source>
</evidence>
<dbReference type="Proteomes" id="UP000434172">
    <property type="component" value="Unassembled WGS sequence"/>
</dbReference>
<feature type="domain" description="LysM" evidence="4">
    <location>
        <begin position="103"/>
        <end position="153"/>
    </location>
</feature>
<gene>
    <name evidence="5" type="ORF">GQ607_012788</name>
</gene>
<protein>
    <submittedName>
        <fullName evidence="5">LysM domain-containing protein</fullName>
    </submittedName>
</protein>
<proteinExistence type="inferred from homology"/>
<evidence type="ECO:0000259" key="4">
    <source>
        <dbReference type="PROSITE" id="PS51782"/>
    </source>
</evidence>
<dbReference type="OrthoDB" id="4851388at2759"/>
<comment type="similarity">
    <text evidence="3">Belongs to the secreted LysM effector family.</text>
</comment>
<dbReference type="InterPro" id="IPR036779">
    <property type="entry name" value="LysM_dom_sf"/>
</dbReference>